<comment type="subcellular location">
    <subcellularLocation>
        <location evidence="1">Secreted</location>
    </subcellularLocation>
</comment>
<accession>A0ABS4KDU7</accession>
<dbReference type="InterPro" id="IPR011330">
    <property type="entry name" value="Glyco_hydro/deAcase_b/a-brl"/>
</dbReference>
<evidence type="ECO:0000313" key="6">
    <source>
        <dbReference type="Proteomes" id="UP001519306"/>
    </source>
</evidence>
<dbReference type="InterPro" id="IPR051398">
    <property type="entry name" value="Polysacch_Deacetylase"/>
</dbReference>
<keyword evidence="3" id="KW-1133">Transmembrane helix</keyword>
<feature type="transmembrane region" description="Helical" evidence="3">
    <location>
        <begin position="9"/>
        <end position="34"/>
    </location>
</feature>
<keyword evidence="3" id="KW-0472">Membrane</keyword>
<evidence type="ECO:0000256" key="3">
    <source>
        <dbReference type="SAM" id="Phobius"/>
    </source>
</evidence>
<proteinExistence type="predicted"/>
<keyword evidence="6" id="KW-1185">Reference proteome</keyword>
<evidence type="ECO:0000256" key="2">
    <source>
        <dbReference type="ARBA" id="ARBA00022729"/>
    </source>
</evidence>
<keyword evidence="2" id="KW-0732">Signal</keyword>
<dbReference type="PANTHER" id="PTHR34216">
    <property type="match status" value="1"/>
</dbReference>
<evidence type="ECO:0000256" key="1">
    <source>
        <dbReference type="ARBA" id="ARBA00004613"/>
    </source>
</evidence>
<evidence type="ECO:0000259" key="4">
    <source>
        <dbReference type="PROSITE" id="PS51677"/>
    </source>
</evidence>
<dbReference type="EMBL" id="JAGGLJ010000009">
    <property type="protein sequence ID" value="MBP2025575.1"/>
    <property type="molecule type" value="Genomic_DNA"/>
</dbReference>
<dbReference type="InterPro" id="IPR002509">
    <property type="entry name" value="NODB_dom"/>
</dbReference>
<reference evidence="5 6" key="1">
    <citation type="submission" date="2021-03" db="EMBL/GenBank/DDBJ databases">
        <title>Genomic Encyclopedia of Type Strains, Phase IV (KMG-IV): sequencing the most valuable type-strain genomes for metagenomic binning, comparative biology and taxonomic classification.</title>
        <authorList>
            <person name="Goeker M."/>
        </authorList>
    </citation>
    <scope>NUCLEOTIDE SEQUENCE [LARGE SCALE GENOMIC DNA]</scope>
    <source>
        <strain evidence="5 6">DSM 27563</strain>
    </source>
</reference>
<gene>
    <name evidence="5" type="ORF">J2Z71_001118</name>
</gene>
<protein>
    <submittedName>
        <fullName evidence="5">Peptidoglycan/xylan/chitin deacetylase (PgdA/CDA1 family)</fullName>
    </submittedName>
</protein>
<dbReference type="SUPFAM" id="SSF88713">
    <property type="entry name" value="Glycoside hydrolase/deacetylase"/>
    <property type="match status" value="1"/>
</dbReference>
<dbReference type="Pfam" id="PF01522">
    <property type="entry name" value="Polysacc_deac_1"/>
    <property type="match status" value="1"/>
</dbReference>
<dbReference type="Proteomes" id="UP001519306">
    <property type="component" value="Unassembled WGS sequence"/>
</dbReference>
<dbReference type="RefSeq" id="WP_210060867.1">
    <property type="nucleotide sequence ID" value="NZ_JAGGLJ010000009.1"/>
</dbReference>
<name>A0ABS4KDU7_9FIRM</name>
<evidence type="ECO:0000313" key="5">
    <source>
        <dbReference type="EMBL" id="MBP2025575.1"/>
    </source>
</evidence>
<dbReference type="PROSITE" id="PS51677">
    <property type="entry name" value="NODB"/>
    <property type="match status" value="1"/>
</dbReference>
<organism evidence="5 6">
    <name type="scientific">Peptoniphilus stercorisuis</name>
    <dbReference type="NCBI Taxonomy" id="1436965"/>
    <lineage>
        <taxon>Bacteria</taxon>
        <taxon>Bacillati</taxon>
        <taxon>Bacillota</taxon>
        <taxon>Tissierellia</taxon>
        <taxon>Tissierellales</taxon>
        <taxon>Peptoniphilaceae</taxon>
        <taxon>Peptoniphilus</taxon>
    </lineage>
</organism>
<dbReference type="Gene3D" id="3.20.20.370">
    <property type="entry name" value="Glycoside hydrolase/deacetylase"/>
    <property type="match status" value="1"/>
</dbReference>
<sequence length="611" mass="72112">MNSKKFVKLFIRVFISILLLIVLLNIIVSPFGLFKDQFLNWHSYNMTQNPRIAKIEYLDKNHEKFDSYVVGASGSSAFLSKYLDKYTGDKFYNLFYYGADMLDSVDTVKYIVKNYEVKNIFLPLTITHGLYYNVGNERLNDKMHYKVENSSPVEFYSKYLLANPNYSIDKIKSIKKDSYLQESFDVFNAENGSYDKSLRDVEPIHSKDEYLSKEEYNVFNYDFSEDKHLDYIEDVKKSLIEIKEICEKENINLEVVMCPLYNRDYKFYNKNEVEKFYKEISQVVSFWDFTNSSISYEPRYFYDRTHWRNSVGTMMLAKVYDDKNIYMPEDFGYYVTKDNYKEASKRFFADTEINNNVYSEKVPILMYHDIRKSGDNADIISYENFERQIRFLKEEGYNTVDFNDLYNYVNKGVELPNKPILITFDDGYKSNYNLAYPLLKELNYKATIYPIGFSIGKDKYKDTNEKIIPHFSIDEAREMYESGLIDFGSHSFDMHQAEKFEKNKARTNAMKFEDESEKEFIEILEKDIASENKLINKIKDKDVDSFAYPGGYYSDLTAVILSENNIKSTVTTIEGQNYIIKGLPQSLYGLKRFFITDQTTNEDLLNYLNSK</sequence>
<keyword evidence="3" id="KW-0812">Transmembrane</keyword>
<dbReference type="PANTHER" id="PTHR34216:SF3">
    <property type="entry name" value="POLY-BETA-1,6-N-ACETYL-D-GLUCOSAMINE N-DEACETYLASE"/>
    <property type="match status" value="1"/>
</dbReference>
<comment type="caution">
    <text evidence="5">The sequence shown here is derived from an EMBL/GenBank/DDBJ whole genome shotgun (WGS) entry which is preliminary data.</text>
</comment>
<feature type="domain" description="NodB homology" evidence="4">
    <location>
        <begin position="418"/>
        <end position="611"/>
    </location>
</feature>